<dbReference type="PANTHER" id="PTHR33507">
    <property type="entry name" value="INNER MEMBRANE PROTEIN YBBJ"/>
    <property type="match status" value="1"/>
</dbReference>
<dbReference type="Pfam" id="PF25145">
    <property type="entry name" value="NfeD1b_N"/>
    <property type="match status" value="1"/>
</dbReference>
<feature type="transmembrane region" description="Helical" evidence="5">
    <location>
        <begin position="38"/>
        <end position="58"/>
    </location>
</feature>
<feature type="transmembrane region" description="Helical" evidence="5">
    <location>
        <begin position="322"/>
        <end position="340"/>
    </location>
</feature>
<gene>
    <name evidence="9" type="ORF">Lbru_1306</name>
</gene>
<evidence type="ECO:0000256" key="3">
    <source>
        <dbReference type="ARBA" id="ARBA00022989"/>
    </source>
</evidence>
<feature type="domain" description="NfeD integral membrane" evidence="7">
    <location>
        <begin position="275"/>
        <end position="389"/>
    </location>
</feature>
<dbReference type="STRING" id="29422.Lbru_1306"/>
<dbReference type="InterPro" id="IPR056738">
    <property type="entry name" value="NfeD1b_N"/>
</dbReference>
<evidence type="ECO:0000313" key="9">
    <source>
        <dbReference type="EMBL" id="KTC85091.1"/>
    </source>
</evidence>
<dbReference type="Gene3D" id="2.40.50.140">
    <property type="entry name" value="Nucleic acid-binding proteins"/>
    <property type="match status" value="1"/>
</dbReference>
<evidence type="ECO:0000259" key="8">
    <source>
        <dbReference type="Pfam" id="PF25145"/>
    </source>
</evidence>
<dbReference type="PANTHER" id="PTHR33507:SF4">
    <property type="entry name" value="NODULATION COMPETITIVENESS PROTEIN NFED"/>
    <property type="match status" value="1"/>
</dbReference>
<dbReference type="Pfam" id="PF24961">
    <property type="entry name" value="NfeD_membrane"/>
    <property type="match status" value="1"/>
</dbReference>
<evidence type="ECO:0000259" key="6">
    <source>
        <dbReference type="Pfam" id="PF01957"/>
    </source>
</evidence>
<proteinExistence type="predicted"/>
<evidence type="ECO:0000313" key="10">
    <source>
        <dbReference type="Proteomes" id="UP000054742"/>
    </source>
</evidence>
<dbReference type="SUPFAM" id="SSF52096">
    <property type="entry name" value="ClpP/crotonase"/>
    <property type="match status" value="1"/>
</dbReference>
<dbReference type="InterPro" id="IPR002810">
    <property type="entry name" value="NfeD-like_C"/>
</dbReference>
<comment type="caution">
    <text evidence="9">The sequence shown here is derived from an EMBL/GenBank/DDBJ whole genome shotgun (WGS) entry which is preliminary data.</text>
</comment>
<keyword evidence="2 5" id="KW-0812">Transmembrane</keyword>
<accession>A0A0W0SP74</accession>
<dbReference type="Pfam" id="PF01957">
    <property type="entry name" value="NfeD"/>
    <property type="match status" value="1"/>
</dbReference>
<dbReference type="InterPro" id="IPR052165">
    <property type="entry name" value="Membrane_assoc_protease"/>
</dbReference>
<evidence type="ECO:0000256" key="5">
    <source>
        <dbReference type="SAM" id="Phobius"/>
    </source>
</evidence>
<dbReference type="RefSeq" id="WP_083500844.1">
    <property type="nucleotide sequence ID" value="NZ_CAAAHU010000006.1"/>
</dbReference>
<keyword evidence="3 5" id="KW-1133">Transmembrane helix</keyword>
<dbReference type="OrthoDB" id="5289056at2"/>
<dbReference type="InterPro" id="IPR012340">
    <property type="entry name" value="NA-bd_OB-fold"/>
</dbReference>
<feature type="domain" description="NfeD1b N-terminal" evidence="8">
    <location>
        <begin position="66"/>
        <end position="230"/>
    </location>
</feature>
<dbReference type="AlphaFoldDB" id="A0A0W0SP74"/>
<evidence type="ECO:0000256" key="4">
    <source>
        <dbReference type="ARBA" id="ARBA00023136"/>
    </source>
</evidence>
<evidence type="ECO:0000259" key="7">
    <source>
        <dbReference type="Pfam" id="PF24961"/>
    </source>
</evidence>
<feature type="domain" description="NfeD-like C-terminal" evidence="6">
    <location>
        <begin position="409"/>
        <end position="461"/>
    </location>
</feature>
<dbReference type="PATRIC" id="fig|29422.6.peg.1383"/>
<dbReference type="InterPro" id="IPR029045">
    <property type="entry name" value="ClpP/crotonase-like_dom_sf"/>
</dbReference>
<evidence type="ECO:0000256" key="1">
    <source>
        <dbReference type="ARBA" id="ARBA00004141"/>
    </source>
</evidence>
<dbReference type="InterPro" id="IPR056739">
    <property type="entry name" value="NfeD_membrane"/>
</dbReference>
<dbReference type="SUPFAM" id="SSF141322">
    <property type="entry name" value="NfeD domain-like"/>
    <property type="match status" value="1"/>
</dbReference>
<dbReference type="EMBL" id="LNXV01000008">
    <property type="protein sequence ID" value="KTC85091.1"/>
    <property type="molecule type" value="Genomic_DNA"/>
</dbReference>
<keyword evidence="10" id="KW-1185">Reference proteome</keyword>
<dbReference type="GO" id="GO:0016020">
    <property type="term" value="C:membrane"/>
    <property type="evidence" value="ECO:0007669"/>
    <property type="project" value="UniProtKB-SubCell"/>
</dbReference>
<dbReference type="Proteomes" id="UP000054742">
    <property type="component" value="Unassembled WGS sequence"/>
</dbReference>
<feature type="transmembrane region" description="Helical" evidence="5">
    <location>
        <begin position="346"/>
        <end position="363"/>
    </location>
</feature>
<keyword evidence="4 5" id="KW-0472">Membrane</keyword>
<feature type="transmembrane region" description="Helical" evidence="5">
    <location>
        <begin position="375"/>
        <end position="396"/>
    </location>
</feature>
<protein>
    <submittedName>
        <fullName evidence="9">Transmembrane protein</fullName>
    </submittedName>
</protein>
<comment type="subcellular location">
    <subcellularLocation>
        <location evidence="1">Membrane</location>
        <topology evidence="1">Multi-pass membrane protein</topology>
    </subcellularLocation>
</comment>
<name>A0A0W0SP74_9GAMM</name>
<dbReference type="CDD" id="cd07020">
    <property type="entry name" value="Clp_protease_NfeD_1"/>
    <property type="match status" value="1"/>
</dbReference>
<evidence type="ECO:0000256" key="2">
    <source>
        <dbReference type="ARBA" id="ARBA00022692"/>
    </source>
</evidence>
<sequence>MGLAHALASRVGFAKKSLLLHSCLTYANPTKSRQSSKPWQAVIVGIVLFLISISTALANKIMELKINGAIGPATADFISRGITQGQDAALILIILDTPGGLDKSMHLIVQDILSSKIPVVTYVAPNGARAASAGTFIVYASTVAAMAPSTHLGAASPVNLNEVVSKKEQPKSSMDKKITNDAVAYIRSLAQLRGRNSEFAEKAILDAATLTAIEAKQGGVINIIAKDRQDLLKQLDGMVVTQNGKQVKISAKSAQIVNLTPDWRMRFLQAITDPTVAYLLLLLGIYGIFFELLNPGFVLPGVIGAISILIALYALQLLPISYAGLGLIILGIIFIIAEAYAPSFGALGFGGTVAFIIGSILLIDTKNYGYQIAWSAILAMAAVNILILFTLGAMAVKSRKQKPQHGVSILLGAEGRSLGAINLEGQAVIRGEIWTVHAKTPIVADKRIKVVATKGLQLEVEEIETNHGNESSAKK</sequence>
<reference evidence="9 10" key="1">
    <citation type="submission" date="2015-11" db="EMBL/GenBank/DDBJ databases">
        <title>Genomic analysis of 38 Legionella species identifies large and diverse effector repertoires.</title>
        <authorList>
            <person name="Burstein D."/>
            <person name="Amaro F."/>
            <person name="Zusman T."/>
            <person name="Lifshitz Z."/>
            <person name="Cohen O."/>
            <person name="Gilbert J.A."/>
            <person name="Pupko T."/>
            <person name="Shuman H.A."/>
            <person name="Segal G."/>
        </authorList>
    </citation>
    <scope>NUCLEOTIDE SEQUENCE [LARGE SCALE GENOMIC DNA]</scope>
    <source>
        <strain evidence="9 10">ATCC 43878</strain>
    </source>
</reference>
<dbReference type="Gene3D" id="3.90.226.10">
    <property type="entry name" value="2-enoyl-CoA Hydratase, Chain A, domain 1"/>
    <property type="match status" value="1"/>
</dbReference>
<feature type="transmembrane region" description="Helical" evidence="5">
    <location>
        <begin position="270"/>
        <end position="290"/>
    </location>
</feature>
<organism evidence="9 10">
    <name type="scientific">Legionella brunensis</name>
    <dbReference type="NCBI Taxonomy" id="29422"/>
    <lineage>
        <taxon>Bacteria</taxon>
        <taxon>Pseudomonadati</taxon>
        <taxon>Pseudomonadota</taxon>
        <taxon>Gammaproteobacteria</taxon>
        <taxon>Legionellales</taxon>
        <taxon>Legionellaceae</taxon>
        <taxon>Legionella</taxon>
    </lineage>
</organism>